<feature type="transmembrane region" description="Helical" evidence="7">
    <location>
        <begin position="351"/>
        <end position="371"/>
    </location>
</feature>
<reference evidence="8 9" key="1">
    <citation type="journal article" date="2024" name="Nat. Commun.">
        <title>Phylogenomics reveals the evolutionary origins of lichenization in chlorophyte algae.</title>
        <authorList>
            <person name="Puginier C."/>
            <person name="Libourel C."/>
            <person name="Otte J."/>
            <person name="Skaloud P."/>
            <person name="Haon M."/>
            <person name="Grisel S."/>
            <person name="Petersen M."/>
            <person name="Berrin J.G."/>
            <person name="Delaux P.M."/>
            <person name="Dal Grande F."/>
            <person name="Keller J."/>
        </authorList>
    </citation>
    <scope>NUCLEOTIDE SEQUENCE [LARGE SCALE GENOMIC DNA]</scope>
    <source>
        <strain evidence="8 9">SAG 216-7</strain>
    </source>
</reference>
<comment type="similarity">
    <text evidence="2">Belongs to the SLC29A/ENT transporter (TC 2.A.57) family.</text>
</comment>
<feature type="transmembrane region" description="Helical" evidence="7">
    <location>
        <begin position="461"/>
        <end position="484"/>
    </location>
</feature>
<dbReference type="InterPro" id="IPR002259">
    <property type="entry name" value="Eqnu_transpt"/>
</dbReference>
<feature type="transmembrane region" description="Helical" evidence="7">
    <location>
        <begin position="56"/>
        <end position="73"/>
    </location>
</feature>
<feature type="transmembrane region" description="Helical" evidence="7">
    <location>
        <begin position="154"/>
        <end position="172"/>
    </location>
</feature>
<feature type="transmembrane region" description="Helical" evidence="7">
    <location>
        <begin position="85"/>
        <end position="108"/>
    </location>
</feature>
<gene>
    <name evidence="8" type="ORF">WJX75_002983</name>
</gene>
<organism evidence="8 9">
    <name type="scientific">Coccomyxa subellipsoidea</name>
    <dbReference type="NCBI Taxonomy" id="248742"/>
    <lineage>
        <taxon>Eukaryota</taxon>
        <taxon>Viridiplantae</taxon>
        <taxon>Chlorophyta</taxon>
        <taxon>core chlorophytes</taxon>
        <taxon>Trebouxiophyceae</taxon>
        <taxon>Trebouxiophyceae incertae sedis</taxon>
        <taxon>Coccomyxaceae</taxon>
        <taxon>Coccomyxa</taxon>
    </lineage>
</organism>
<comment type="caution">
    <text evidence="8">The sequence shown here is derived from an EMBL/GenBank/DDBJ whole genome shotgun (WGS) entry which is preliminary data.</text>
</comment>
<dbReference type="Proteomes" id="UP001491310">
    <property type="component" value="Unassembled WGS sequence"/>
</dbReference>
<evidence type="ECO:0000256" key="5">
    <source>
        <dbReference type="ARBA" id="ARBA00022989"/>
    </source>
</evidence>
<dbReference type="PANTHER" id="PTHR10332">
    <property type="entry name" value="EQUILIBRATIVE NUCLEOSIDE TRANSPORTER"/>
    <property type="match status" value="1"/>
</dbReference>
<dbReference type="PANTHER" id="PTHR10332:SF10">
    <property type="entry name" value="EQUILIBRATIVE NUCLEOSIDE TRANSPORTER 4"/>
    <property type="match status" value="1"/>
</dbReference>
<evidence type="ECO:0000256" key="4">
    <source>
        <dbReference type="ARBA" id="ARBA00022692"/>
    </source>
</evidence>
<dbReference type="Pfam" id="PF01733">
    <property type="entry name" value="Nucleoside_tran"/>
    <property type="match status" value="1"/>
</dbReference>
<evidence type="ECO:0000256" key="3">
    <source>
        <dbReference type="ARBA" id="ARBA00022448"/>
    </source>
</evidence>
<comment type="subcellular location">
    <subcellularLocation>
        <location evidence="1">Membrane</location>
        <topology evidence="1">Multi-pass membrane protein</topology>
    </subcellularLocation>
</comment>
<keyword evidence="3" id="KW-0813">Transport</keyword>
<keyword evidence="5 7" id="KW-1133">Transmembrane helix</keyword>
<feature type="transmembrane region" description="Helical" evidence="7">
    <location>
        <begin position="192"/>
        <end position="211"/>
    </location>
</feature>
<evidence type="ECO:0000256" key="2">
    <source>
        <dbReference type="ARBA" id="ARBA00007965"/>
    </source>
</evidence>
<evidence type="ECO:0000256" key="1">
    <source>
        <dbReference type="ARBA" id="ARBA00004141"/>
    </source>
</evidence>
<feature type="transmembrane region" description="Helical" evidence="7">
    <location>
        <begin position="383"/>
        <end position="409"/>
    </location>
</feature>
<name>A0ABR2YJ83_9CHLO</name>
<evidence type="ECO:0000313" key="8">
    <source>
        <dbReference type="EMBL" id="KAK9906501.1"/>
    </source>
</evidence>
<dbReference type="EMBL" id="JALJOT010000010">
    <property type="protein sequence ID" value="KAK9906501.1"/>
    <property type="molecule type" value="Genomic_DNA"/>
</dbReference>
<dbReference type="PIRSF" id="PIRSF016379">
    <property type="entry name" value="ENT"/>
    <property type="match status" value="1"/>
</dbReference>
<accession>A0ABR2YJ83</accession>
<proteinExistence type="inferred from homology"/>
<evidence type="ECO:0000313" key="9">
    <source>
        <dbReference type="Proteomes" id="UP001491310"/>
    </source>
</evidence>
<evidence type="ECO:0000256" key="7">
    <source>
        <dbReference type="SAM" id="Phobius"/>
    </source>
</evidence>
<keyword evidence="6 7" id="KW-0472">Membrane</keyword>
<feature type="transmembrane region" description="Helical" evidence="7">
    <location>
        <begin position="9"/>
        <end position="29"/>
    </location>
</feature>
<protein>
    <submittedName>
        <fullName evidence="8">Uncharacterized protein</fullName>
    </submittedName>
</protein>
<keyword evidence="9" id="KW-1185">Reference proteome</keyword>
<sequence length="486" mass="52772">MREPKDRWHLVYAIVVLQGLASAVPWNVFVTESEYFGLRVHVPPSSRVLADNFENVNLVISQAANLVGFLVYVPCQQWMSMDAQVLHPQVLTLFVMIGGCVVCLALQLGGNAVAFITLASQVVIGLTNATIVGGVFAMAAWLPQKYVQGMSLGIGLSGVGVASISFLTLWWAHPSMDHAKTSAEIAPEAFSYFLLSSLIILAAVITYFIFFRMPFVRHHRQPEVLAEWHWHHLDESALKEPLIAAVPALAGPSDSAHDLKRLLPSSKAGSVAHPPLYGRLSRGVSMRETTELSLREVLQRMMGYNIVCILVLLVTSAAFPGVTSAMCSRWNKASVAPCDPYSSRGRFFGDLFVPFIFLVFNAGDFLGRLAAGLEPWRSRAPPMAFLITYSAARALLVGGLVLCNVVTAAPWQLPVLLKSDAWPIGLSLLLGLTNGHLTSLAMMHAPATLPRGFARDRCGPILNLALTIGCTLGSVIAFAITYFFQG</sequence>
<feature type="transmembrane region" description="Helical" evidence="7">
    <location>
        <begin position="114"/>
        <end position="142"/>
    </location>
</feature>
<evidence type="ECO:0000256" key="6">
    <source>
        <dbReference type="ARBA" id="ARBA00023136"/>
    </source>
</evidence>
<feature type="transmembrane region" description="Helical" evidence="7">
    <location>
        <begin position="302"/>
        <end position="322"/>
    </location>
</feature>
<feature type="transmembrane region" description="Helical" evidence="7">
    <location>
        <begin position="421"/>
        <end position="440"/>
    </location>
</feature>
<keyword evidence="4 7" id="KW-0812">Transmembrane</keyword>